<organism evidence="2 3">
    <name type="scientific">Parascedosporium putredinis</name>
    <dbReference type="NCBI Taxonomy" id="1442378"/>
    <lineage>
        <taxon>Eukaryota</taxon>
        <taxon>Fungi</taxon>
        <taxon>Dikarya</taxon>
        <taxon>Ascomycota</taxon>
        <taxon>Pezizomycotina</taxon>
        <taxon>Sordariomycetes</taxon>
        <taxon>Hypocreomycetidae</taxon>
        <taxon>Microascales</taxon>
        <taxon>Microascaceae</taxon>
        <taxon>Parascedosporium</taxon>
    </lineage>
</organism>
<sequence>MSDSSGEQSILTDPFSGAVDAHEILKHELLRSKNPMYGHIVATGTSTRSRPPSEIEPSSTPEPETYQPTQQQKASPVEEYGRAGCPFDLL</sequence>
<feature type="region of interest" description="Disordered" evidence="1">
    <location>
        <begin position="36"/>
        <end position="90"/>
    </location>
</feature>
<dbReference type="EMBL" id="CALLCH030000011">
    <property type="protein sequence ID" value="CAI4214556.1"/>
    <property type="molecule type" value="Genomic_DNA"/>
</dbReference>
<reference evidence="2" key="1">
    <citation type="submission" date="2022-11" db="EMBL/GenBank/DDBJ databases">
        <authorList>
            <person name="Scott C."/>
            <person name="Bruce N."/>
        </authorList>
    </citation>
    <scope>NUCLEOTIDE SEQUENCE</scope>
</reference>
<feature type="compositionally biased region" description="Low complexity" evidence="1">
    <location>
        <begin position="47"/>
        <end position="72"/>
    </location>
</feature>
<evidence type="ECO:0000256" key="1">
    <source>
        <dbReference type="SAM" id="MobiDB-lite"/>
    </source>
</evidence>
<gene>
    <name evidence="2" type="ORF">PPNO1_LOCUS4287</name>
</gene>
<dbReference type="Proteomes" id="UP000838763">
    <property type="component" value="Unassembled WGS sequence"/>
</dbReference>
<keyword evidence="3" id="KW-1185">Reference proteome</keyword>
<accession>A0A9P1H230</accession>
<comment type="caution">
    <text evidence="2">The sequence shown here is derived from an EMBL/GenBank/DDBJ whole genome shotgun (WGS) entry which is preliminary data.</text>
</comment>
<name>A0A9P1H230_9PEZI</name>
<protein>
    <submittedName>
        <fullName evidence="2">Uncharacterized protein</fullName>
    </submittedName>
</protein>
<evidence type="ECO:0000313" key="3">
    <source>
        <dbReference type="Proteomes" id="UP000838763"/>
    </source>
</evidence>
<evidence type="ECO:0000313" key="2">
    <source>
        <dbReference type="EMBL" id="CAI4214556.1"/>
    </source>
</evidence>
<proteinExistence type="predicted"/>
<dbReference type="AlphaFoldDB" id="A0A9P1H230"/>